<protein>
    <recommendedName>
        <fullName evidence="4">BTB domain-containing protein</fullName>
    </recommendedName>
</protein>
<feature type="region of interest" description="Disordered" evidence="1">
    <location>
        <begin position="288"/>
        <end position="323"/>
    </location>
</feature>
<feature type="compositionally biased region" description="Low complexity" evidence="1">
    <location>
        <begin position="186"/>
        <end position="200"/>
    </location>
</feature>
<feature type="region of interest" description="Disordered" evidence="1">
    <location>
        <begin position="336"/>
        <end position="388"/>
    </location>
</feature>
<feature type="region of interest" description="Disordered" evidence="1">
    <location>
        <begin position="176"/>
        <end position="200"/>
    </location>
</feature>
<dbReference type="InParanoid" id="A0A401GHZ4"/>
<gene>
    <name evidence="2" type="ORF">SCP_0401020</name>
</gene>
<reference evidence="2 3" key="1">
    <citation type="journal article" date="2018" name="Sci. Rep.">
        <title>Genome sequence of the cauliflower mushroom Sparassis crispa (Hanabiratake) and its association with beneficial usage.</title>
        <authorList>
            <person name="Kiyama R."/>
            <person name="Furutani Y."/>
            <person name="Kawaguchi K."/>
            <person name="Nakanishi T."/>
        </authorList>
    </citation>
    <scope>NUCLEOTIDE SEQUENCE [LARGE SCALE GENOMIC DNA]</scope>
</reference>
<keyword evidence="3" id="KW-1185">Reference proteome</keyword>
<dbReference type="Proteomes" id="UP000287166">
    <property type="component" value="Unassembled WGS sequence"/>
</dbReference>
<accession>A0A401GHZ4</accession>
<evidence type="ECO:0000313" key="3">
    <source>
        <dbReference type="Proteomes" id="UP000287166"/>
    </source>
</evidence>
<dbReference type="RefSeq" id="XP_027612644.1">
    <property type="nucleotide sequence ID" value="XM_027756843.1"/>
</dbReference>
<dbReference type="GeneID" id="38778648"/>
<comment type="caution">
    <text evidence="2">The sequence shown here is derived from an EMBL/GenBank/DDBJ whole genome shotgun (WGS) entry which is preliminary data.</text>
</comment>
<evidence type="ECO:0000256" key="1">
    <source>
        <dbReference type="SAM" id="MobiDB-lite"/>
    </source>
</evidence>
<dbReference type="OrthoDB" id="3366352at2759"/>
<dbReference type="AlphaFoldDB" id="A0A401GHZ4"/>
<organism evidence="2 3">
    <name type="scientific">Sparassis crispa</name>
    <dbReference type="NCBI Taxonomy" id="139825"/>
    <lineage>
        <taxon>Eukaryota</taxon>
        <taxon>Fungi</taxon>
        <taxon>Dikarya</taxon>
        <taxon>Basidiomycota</taxon>
        <taxon>Agaricomycotina</taxon>
        <taxon>Agaricomycetes</taxon>
        <taxon>Polyporales</taxon>
        <taxon>Sparassidaceae</taxon>
        <taxon>Sparassis</taxon>
    </lineage>
</organism>
<dbReference type="EMBL" id="BFAD01000004">
    <property type="protein sequence ID" value="GBE81731.1"/>
    <property type="molecule type" value="Genomic_DNA"/>
</dbReference>
<name>A0A401GHZ4_9APHY</name>
<evidence type="ECO:0000313" key="2">
    <source>
        <dbReference type="EMBL" id="GBE81731.1"/>
    </source>
</evidence>
<feature type="compositionally biased region" description="Acidic residues" evidence="1">
    <location>
        <begin position="298"/>
        <end position="313"/>
    </location>
</feature>
<feature type="compositionally biased region" description="Basic and acidic residues" evidence="1">
    <location>
        <begin position="336"/>
        <end position="348"/>
    </location>
</feature>
<evidence type="ECO:0008006" key="4">
    <source>
        <dbReference type="Google" id="ProtNLM"/>
    </source>
</evidence>
<sequence>MSPEDNSRAPNPKSLHQFPLHCQSSRFGRPTPQSSLVSSVYSLRPPRRTMHTFTFVPRPFPPPALADVPLEYIIDQLRRLAPHYWSKPETSDCTILVPLDSSCSRSIMTDTVPGSSVFTLAETLSQSNALDISEVSIPVPRMVMKLHMDYLSAHSALLRGLLSGASPFDLIDSAPTPPIASHSSRHSPTGSSRSNRSSMSVPLVPSLLPSLPTRPTIFLPVPDPPSLRLLVHYIYFGCTSFIEDALDRGVLSWEGLARNVEYLGMGPEIKVFLGQWYGRWRHGHTACAQGDDYNSSDSDSDSDSSAEGDDDMDSTARDESIATSVTLTDHEDIYYAAKEYERPEEPPRGRRTARRCLGHSTSDPEFTRLSRLSDIDARRPPVPRGRSK</sequence>
<feature type="compositionally biased region" description="Basic and acidic residues" evidence="1">
    <location>
        <begin position="365"/>
        <end position="379"/>
    </location>
</feature>
<proteinExistence type="predicted"/>